<evidence type="ECO:0000259" key="3">
    <source>
        <dbReference type="Pfam" id="PF00931"/>
    </source>
</evidence>
<evidence type="ECO:0000256" key="2">
    <source>
        <dbReference type="SAM" id="MobiDB-lite"/>
    </source>
</evidence>
<dbReference type="Gene3D" id="3.40.50.300">
    <property type="entry name" value="P-loop containing nucleotide triphosphate hydrolases"/>
    <property type="match status" value="1"/>
</dbReference>
<dbReference type="Proteomes" id="UP001633002">
    <property type="component" value="Unassembled WGS sequence"/>
</dbReference>
<dbReference type="InterPro" id="IPR042197">
    <property type="entry name" value="Apaf_helical"/>
</dbReference>
<protein>
    <recommendedName>
        <fullName evidence="7">NB-ARC domain-containing protein</fullName>
    </recommendedName>
</protein>
<feature type="domain" description="Disease resistance R13L4/SHOC-2-like LRR" evidence="4">
    <location>
        <begin position="800"/>
        <end position="960"/>
    </location>
</feature>
<sequence length="1280" mass="145237">MESRKARLDGASSSSYSGYDAPRLQDSFRSSVVESQTSQGGIQKVSDSLYRLYEPTPAKDARVDVFFFHGLECEWQDSGIQDPHISTWKSSGEEEEVWPQRWLPEDFPQARIFSVSYDCSTKRTDTEGRMDLHLIGENVLQEFKWAREEHGGSRPVILVGHGFGGIVIKQLCVHAQNNKGNLVGGRSREMFLESIRGFCFYATPHLGIKGIESRSENEGPLLSWMRALNSDSARLHQAFLDLWRESGYCWTIFGLGEPGSTPGREGFHVPEGSSRFGEYLTVSPGHFLVCRPHDKSSSNYQHLKNLIAGVCSRSELEGRRSLMVPKITVGLDVLLTEILGEHLRDHKFVGISGMGGVGKTTLAKLIFNKVCAKFEYTCFVEDLKNISGQKDEVKKKIWEKMFHGGVPARSANGSSDNEWHRVTGKSLLIVFDDINDHDHLQLVQEIAHDNEMGESRFVLTSRDTHRLHDDDVYMVQLNCLGNRDAKELFTAYAFGGKEVPEAFKVVLQKVVDGCGGLPLTLEVLGKYLRGRTIEKWLEIPEALRTCDTEIADLDKRLWRKLELSYNDLGQKVKDMFLDIASFFVLTSHVFTADDAIMAWSSSDGGVQNRLDILVGRSLVEVREEKDRLGCERKKFYMHEHVRRMGQAMARRMGRSPDLSRQGSTEDHNYYPYDEKVDLQVGQELGDVIAHRIRIGRVPRGWTGPCPFYMISELLPKLTAIKYMDLSLHMITDSTTYSRVVLTLPRTSVLLRLSFSSNDSDLTVPVEAGGTSDNCKGRIVSLATCVSLVKLELLWWKEIGELSQLQQLRILRVSFCSGYGNWWKSLGNLRRLVRLELSNISEQFELPVNIGNLTELQYVSITGCKVASIPVSFRDLTSLRFLEVDRIVGSYKQAIPSLIRSFRELRFLTMHCWAMNDLVNNLQEVTALESLHLRCYDISKLPRPGTLGNFTRLRDLSLTCPKEKRSLIEVEDRQDEVLPDSFGNLTCLEQLDLECIPIQSLPVSFSKLIKLRTLTLCCEHGATLVALSNLVNLESLEITVTGNDTMPDVFGAHRKLRRFRLVCRTLERDVLESFRNLTSLEVLGLHTHYGGRAVIVTNFLDVKSLEIRVKGQLDMLDFLWSHTNLLTRLKTLKLYCDEGIILIILAVVSKLSNLESLEITVECDAEQKLRRFSLKCSPVKNQLAECLQFLRLELEDGSVELEVWSPRWYPKEVSLRVKGNPDVVDVLENLEEFLTRFQTLVLYCKHGIDPAVVRRMSNLASLEIKVHGHDTRCPICCKYRV</sequence>
<dbReference type="GO" id="GO:0051707">
    <property type="term" value="P:response to other organism"/>
    <property type="evidence" value="ECO:0007669"/>
    <property type="project" value="UniProtKB-ARBA"/>
</dbReference>
<dbReference type="EMBL" id="JBJQOH010000007">
    <property type="protein sequence ID" value="KAL3677796.1"/>
    <property type="molecule type" value="Genomic_DNA"/>
</dbReference>
<accession>A0ABD3GGJ5</accession>
<dbReference type="PANTHER" id="PTHR11017">
    <property type="entry name" value="LEUCINE-RICH REPEAT-CONTAINING PROTEIN"/>
    <property type="match status" value="1"/>
</dbReference>
<organism evidence="5 6">
    <name type="scientific">Riccia sorocarpa</name>
    <dbReference type="NCBI Taxonomy" id="122646"/>
    <lineage>
        <taxon>Eukaryota</taxon>
        <taxon>Viridiplantae</taxon>
        <taxon>Streptophyta</taxon>
        <taxon>Embryophyta</taxon>
        <taxon>Marchantiophyta</taxon>
        <taxon>Marchantiopsida</taxon>
        <taxon>Marchantiidae</taxon>
        <taxon>Marchantiales</taxon>
        <taxon>Ricciaceae</taxon>
        <taxon>Riccia</taxon>
    </lineage>
</organism>
<dbReference type="Pfam" id="PF23598">
    <property type="entry name" value="LRR_14"/>
    <property type="match status" value="1"/>
</dbReference>
<evidence type="ECO:0000259" key="4">
    <source>
        <dbReference type="Pfam" id="PF23598"/>
    </source>
</evidence>
<dbReference type="SUPFAM" id="SSF52058">
    <property type="entry name" value="L domain-like"/>
    <property type="match status" value="2"/>
</dbReference>
<evidence type="ECO:0008006" key="7">
    <source>
        <dbReference type="Google" id="ProtNLM"/>
    </source>
</evidence>
<keyword evidence="6" id="KW-1185">Reference proteome</keyword>
<dbReference type="SUPFAM" id="SSF53474">
    <property type="entry name" value="alpha/beta-Hydrolases"/>
    <property type="match status" value="1"/>
</dbReference>
<reference evidence="5 6" key="1">
    <citation type="submission" date="2024-09" db="EMBL/GenBank/DDBJ databases">
        <title>Chromosome-scale assembly of Riccia sorocarpa.</title>
        <authorList>
            <person name="Paukszto L."/>
        </authorList>
    </citation>
    <scope>NUCLEOTIDE SEQUENCE [LARGE SCALE GENOMIC DNA]</scope>
    <source>
        <strain evidence="5">LP-2024</strain>
        <tissue evidence="5">Aerial parts of the thallus</tissue>
    </source>
</reference>
<evidence type="ECO:0000313" key="5">
    <source>
        <dbReference type="EMBL" id="KAL3677796.1"/>
    </source>
</evidence>
<dbReference type="AlphaFoldDB" id="A0ABD3GGJ5"/>
<dbReference type="SUPFAM" id="SSF52540">
    <property type="entry name" value="P-loop containing nucleoside triphosphate hydrolases"/>
    <property type="match status" value="1"/>
</dbReference>
<dbReference type="Pfam" id="PF00931">
    <property type="entry name" value="NB-ARC"/>
    <property type="match status" value="1"/>
</dbReference>
<dbReference type="GO" id="GO:0006952">
    <property type="term" value="P:defense response"/>
    <property type="evidence" value="ECO:0007669"/>
    <property type="project" value="UniProtKB-KW"/>
</dbReference>
<gene>
    <name evidence="5" type="ORF">R1sor_020752</name>
</gene>
<dbReference type="InterPro" id="IPR029058">
    <property type="entry name" value="AB_hydrolase_fold"/>
</dbReference>
<feature type="compositionally biased region" description="Low complexity" evidence="2">
    <location>
        <begin position="9"/>
        <end position="21"/>
    </location>
</feature>
<dbReference type="PRINTS" id="PR00364">
    <property type="entry name" value="DISEASERSIST"/>
</dbReference>
<feature type="domain" description="NB-ARC" evidence="3">
    <location>
        <begin position="344"/>
        <end position="495"/>
    </location>
</feature>
<dbReference type="InterPro" id="IPR055414">
    <property type="entry name" value="LRR_R13L4/SHOC2-like"/>
</dbReference>
<dbReference type="PANTHER" id="PTHR11017:SF385">
    <property type="entry name" value="DISEASE RESISTANCE PROTEIN (TIR-NBS-LRR CLASS)-RELATED"/>
    <property type="match status" value="1"/>
</dbReference>
<name>A0ABD3GGJ5_9MARC</name>
<dbReference type="InterPro" id="IPR027417">
    <property type="entry name" value="P-loop_NTPase"/>
</dbReference>
<dbReference type="InterPro" id="IPR032675">
    <property type="entry name" value="LRR_dom_sf"/>
</dbReference>
<dbReference type="Gene3D" id="3.80.10.10">
    <property type="entry name" value="Ribonuclease Inhibitor"/>
    <property type="match status" value="2"/>
</dbReference>
<keyword evidence="1" id="KW-0677">Repeat</keyword>
<dbReference type="InterPro" id="IPR044974">
    <property type="entry name" value="Disease_R_plants"/>
</dbReference>
<proteinExistence type="predicted"/>
<evidence type="ECO:0000313" key="6">
    <source>
        <dbReference type="Proteomes" id="UP001633002"/>
    </source>
</evidence>
<comment type="caution">
    <text evidence="5">The sequence shown here is derived from an EMBL/GenBank/DDBJ whole genome shotgun (WGS) entry which is preliminary data.</text>
</comment>
<evidence type="ECO:0000256" key="1">
    <source>
        <dbReference type="ARBA" id="ARBA00022737"/>
    </source>
</evidence>
<dbReference type="InterPro" id="IPR002182">
    <property type="entry name" value="NB-ARC"/>
</dbReference>
<dbReference type="Gene3D" id="1.10.8.430">
    <property type="entry name" value="Helical domain of apoptotic protease-activating factors"/>
    <property type="match status" value="1"/>
</dbReference>
<feature type="region of interest" description="Disordered" evidence="2">
    <location>
        <begin position="1"/>
        <end position="22"/>
    </location>
</feature>